<name>A0A1I2RCC3_9BACT</name>
<dbReference type="PANTHER" id="PTHR43320">
    <property type="entry name" value="SUGAR KINASE"/>
    <property type="match status" value="1"/>
</dbReference>
<evidence type="ECO:0000313" key="6">
    <source>
        <dbReference type="Proteomes" id="UP000199642"/>
    </source>
</evidence>
<keyword evidence="2" id="KW-0808">Transferase</keyword>
<organism evidence="5 6">
    <name type="scientific">Algoriphagus hitonicola</name>
    <dbReference type="NCBI Taxonomy" id="435880"/>
    <lineage>
        <taxon>Bacteria</taxon>
        <taxon>Pseudomonadati</taxon>
        <taxon>Bacteroidota</taxon>
        <taxon>Cytophagia</taxon>
        <taxon>Cytophagales</taxon>
        <taxon>Cyclobacteriaceae</taxon>
        <taxon>Algoriphagus</taxon>
    </lineage>
</organism>
<dbReference type="EMBL" id="FOPC01000003">
    <property type="protein sequence ID" value="SFG37129.1"/>
    <property type="molecule type" value="Genomic_DNA"/>
</dbReference>
<dbReference type="RefSeq" id="WP_092789619.1">
    <property type="nucleotide sequence ID" value="NZ_FOPC01000003.1"/>
</dbReference>
<dbReference type="InterPro" id="IPR011611">
    <property type="entry name" value="PfkB_dom"/>
</dbReference>
<evidence type="ECO:0000256" key="1">
    <source>
        <dbReference type="ARBA" id="ARBA00010688"/>
    </source>
</evidence>
<evidence type="ECO:0000256" key="3">
    <source>
        <dbReference type="ARBA" id="ARBA00022777"/>
    </source>
</evidence>
<dbReference type="STRING" id="435880.SAMN04487988_103136"/>
<dbReference type="AlphaFoldDB" id="A0A1I2RCC3"/>
<feature type="domain" description="Carbohydrate kinase PfkB" evidence="4">
    <location>
        <begin position="1"/>
        <end position="309"/>
    </location>
</feature>
<evidence type="ECO:0000313" key="5">
    <source>
        <dbReference type="EMBL" id="SFG37129.1"/>
    </source>
</evidence>
<dbReference type="GO" id="GO:0016301">
    <property type="term" value="F:kinase activity"/>
    <property type="evidence" value="ECO:0007669"/>
    <property type="project" value="UniProtKB-KW"/>
</dbReference>
<evidence type="ECO:0000256" key="2">
    <source>
        <dbReference type="ARBA" id="ARBA00022679"/>
    </source>
</evidence>
<dbReference type="Proteomes" id="UP000199642">
    <property type="component" value="Unassembled WGS sequence"/>
</dbReference>
<dbReference type="OrthoDB" id="9813569at2"/>
<dbReference type="Gene3D" id="3.40.1190.20">
    <property type="match status" value="1"/>
</dbReference>
<dbReference type="SUPFAM" id="SSF53613">
    <property type="entry name" value="Ribokinase-like"/>
    <property type="match status" value="1"/>
</dbReference>
<comment type="similarity">
    <text evidence="1">Belongs to the carbohydrate kinase PfkB family.</text>
</comment>
<accession>A0A1I2RCC3</accession>
<proteinExistence type="inferred from homology"/>
<evidence type="ECO:0000259" key="4">
    <source>
        <dbReference type="Pfam" id="PF00294"/>
    </source>
</evidence>
<dbReference type="InterPro" id="IPR029056">
    <property type="entry name" value="Ribokinase-like"/>
</dbReference>
<gene>
    <name evidence="5" type="ORF">SAMN04487988_103136</name>
</gene>
<dbReference type="Pfam" id="PF00294">
    <property type="entry name" value="PfkB"/>
    <property type="match status" value="1"/>
</dbReference>
<dbReference type="CDD" id="cd01166">
    <property type="entry name" value="KdgK"/>
    <property type="match status" value="1"/>
</dbReference>
<protein>
    <submittedName>
        <fullName evidence="5">2-dehydro-3-deoxygluconokinase</fullName>
    </submittedName>
</protein>
<sequence length="329" mass="36549">MKKVITLGEVMLRLSPPAHQRFLQAQSFEIEFGGSEANVGANLAAWGISVQHLSAFPPHELGQAAIAKLRQLGIDTRFCYLRDGRLGTYFLEKGALDRGSKIIYDREHSSFSKLDPDIVDWEELFENADWLHWSGISPAISESTARLTLRAVTEAQKKGVKVSGDLNYRSNLWSYGKAAHEIMPELLKATQVMIAGKRDFEQCLNLGFKDFEDAASYAFEKFDQLEWISQTHRVTHSASHNTISAELHSRDNSFQSKSYDLTPIVDRVGTGDAFAAGLIYGLLHTTPQESIEMAMAAGALKHSVPGDQLHASLEEIREVMAGVSGRIKR</sequence>
<reference evidence="6" key="1">
    <citation type="submission" date="2016-10" db="EMBL/GenBank/DDBJ databases">
        <authorList>
            <person name="Varghese N."/>
            <person name="Submissions S."/>
        </authorList>
    </citation>
    <scope>NUCLEOTIDE SEQUENCE [LARGE SCALE GENOMIC DNA]</scope>
    <source>
        <strain evidence="6">DSM 19315</strain>
    </source>
</reference>
<dbReference type="InterPro" id="IPR052700">
    <property type="entry name" value="Carb_kinase_PfkB-like"/>
</dbReference>
<keyword evidence="3 5" id="KW-0418">Kinase</keyword>
<dbReference type="PANTHER" id="PTHR43320:SF2">
    <property type="entry name" value="2-DEHYDRO-3-DEOXYGLUCONOKINASE_2-DEHYDRO-3-DEOXYGALACTONOKINASE"/>
    <property type="match status" value="1"/>
</dbReference>
<keyword evidence="6" id="KW-1185">Reference proteome</keyword>